<dbReference type="GO" id="GO:0006508">
    <property type="term" value="P:proteolysis"/>
    <property type="evidence" value="ECO:0007669"/>
    <property type="project" value="UniProtKB-KW"/>
</dbReference>
<reference evidence="14 15" key="1">
    <citation type="submission" date="2019-02" db="EMBL/GenBank/DDBJ databases">
        <title>Deep-cultivation of Planctomycetes and their phenomic and genomic characterization uncovers novel biology.</title>
        <authorList>
            <person name="Wiegand S."/>
            <person name="Jogler M."/>
            <person name="Boedeker C."/>
            <person name="Pinto D."/>
            <person name="Vollmers J."/>
            <person name="Rivas-Marin E."/>
            <person name="Kohn T."/>
            <person name="Peeters S.H."/>
            <person name="Heuer A."/>
            <person name="Rast P."/>
            <person name="Oberbeckmann S."/>
            <person name="Bunk B."/>
            <person name="Jeske O."/>
            <person name="Meyerdierks A."/>
            <person name="Storesund J.E."/>
            <person name="Kallscheuer N."/>
            <person name="Luecker S."/>
            <person name="Lage O.M."/>
            <person name="Pohl T."/>
            <person name="Merkel B.J."/>
            <person name="Hornburger P."/>
            <person name="Mueller R.-W."/>
            <person name="Bruemmer F."/>
            <person name="Labrenz M."/>
            <person name="Spormann A.M."/>
            <person name="Op den Camp H."/>
            <person name="Overmann J."/>
            <person name="Amann R."/>
            <person name="Jetten M.S.M."/>
            <person name="Mascher T."/>
            <person name="Medema M.H."/>
            <person name="Devos D.P."/>
            <person name="Kaster A.-K."/>
            <person name="Ovreas L."/>
            <person name="Rohde M."/>
            <person name="Galperin M.Y."/>
            <person name="Jogler C."/>
        </authorList>
    </citation>
    <scope>NUCLEOTIDE SEQUENCE [LARGE SCALE GENOMIC DNA]</scope>
    <source>
        <strain evidence="14 15">Spb1</strain>
    </source>
</reference>
<keyword evidence="8" id="KW-0862">Zinc</keyword>
<comment type="subcellular location">
    <subcellularLocation>
        <location evidence="2">Membrane</location>
        <topology evidence="2">Multi-pass membrane protein</topology>
    </subcellularLocation>
</comment>
<dbReference type="PANTHER" id="PTHR39188">
    <property type="entry name" value="MEMBRANE-ASSOCIATED ZINC METALLOPROTEASE M50B"/>
    <property type="match status" value="1"/>
</dbReference>
<keyword evidence="6" id="KW-0479">Metal-binding</keyword>
<proteinExistence type="inferred from homology"/>
<feature type="domain" description="Peptidase M50" evidence="13">
    <location>
        <begin position="133"/>
        <end position="183"/>
    </location>
</feature>
<dbReference type="GO" id="GO:0016020">
    <property type="term" value="C:membrane"/>
    <property type="evidence" value="ECO:0007669"/>
    <property type="project" value="UniProtKB-SubCell"/>
</dbReference>
<evidence type="ECO:0000256" key="3">
    <source>
        <dbReference type="ARBA" id="ARBA00007931"/>
    </source>
</evidence>
<evidence type="ECO:0000256" key="6">
    <source>
        <dbReference type="ARBA" id="ARBA00022723"/>
    </source>
</evidence>
<comment type="cofactor">
    <cofactor evidence="1">
        <name>Zn(2+)</name>
        <dbReference type="ChEBI" id="CHEBI:29105"/>
    </cofactor>
</comment>
<feature type="transmembrane region" description="Helical" evidence="12">
    <location>
        <begin position="68"/>
        <end position="85"/>
    </location>
</feature>
<dbReference type="GO" id="GO:0046872">
    <property type="term" value="F:metal ion binding"/>
    <property type="evidence" value="ECO:0007669"/>
    <property type="project" value="UniProtKB-KW"/>
</dbReference>
<dbReference type="KEGG" id="peh:Spb1_28640"/>
<keyword evidence="9 12" id="KW-1133">Transmembrane helix</keyword>
<evidence type="ECO:0000313" key="14">
    <source>
        <dbReference type="EMBL" id="QDV30928.1"/>
    </source>
</evidence>
<feature type="transmembrane region" description="Helical" evidence="12">
    <location>
        <begin position="178"/>
        <end position="196"/>
    </location>
</feature>
<evidence type="ECO:0000256" key="4">
    <source>
        <dbReference type="ARBA" id="ARBA00022670"/>
    </source>
</evidence>
<dbReference type="GO" id="GO:0008237">
    <property type="term" value="F:metallopeptidase activity"/>
    <property type="evidence" value="ECO:0007669"/>
    <property type="project" value="UniProtKB-KW"/>
</dbReference>
<gene>
    <name evidence="14" type="ORF">Spb1_28640</name>
</gene>
<accession>A0A518GQN7</accession>
<keyword evidence="11 12" id="KW-0472">Membrane</keyword>
<feature type="transmembrane region" description="Helical" evidence="12">
    <location>
        <begin position="135"/>
        <end position="157"/>
    </location>
</feature>
<evidence type="ECO:0000256" key="11">
    <source>
        <dbReference type="ARBA" id="ARBA00023136"/>
    </source>
</evidence>
<keyword evidence="5 12" id="KW-0812">Transmembrane</keyword>
<dbReference type="InterPro" id="IPR008915">
    <property type="entry name" value="Peptidase_M50"/>
</dbReference>
<keyword evidence="7" id="KW-0378">Hydrolase</keyword>
<evidence type="ECO:0000313" key="15">
    <source>
        <dbReference type="Proteomes" id="UP000315349"/>
    </source>
</evidence>
<evidence type="ECO:0000256" key="9">
    <source>
        <dbReference type="ARBA" id="ARBA00022989"/>
    </source>
</evidence>
<evidence type="ECO:0000256" key="8">
    <source>
        <dbReference type="ARBA" id="ARBA00022833"/>
    </source>
</evidence>
<evidence type="ECO:0000259" key="13">
    <source>
        <dbReference type="Pfam" id="PF02163"/>
    </source>
</evidence>
<evidence type="ECO:0000256" key="12">
    <source>
        <dbReference type="SAM" id="Phobius"/>
    </source>
</evidence>
<evidence type="ECO:0000256" key="5">
    <source>
        <dbReference type="ARBA" id="ARBA00022692"/>
    </source>
</evidence>
<feature type="domain" description="Peptidase M50" evidence="13">
    <location>
        <begin position="48"/>
        <end position="119"/>
    </location>
</feature>
<name>A0A518GQN7_9PLAN</name>
<dbReference type="Pfam" id="PF02163">
    <property type="entry name" value="Peptidase_M50"/>
    <property type="match status" value="2"/>
</dbReference>
<keyword evidence="15" id="KW-1185">Reference proteome</keyword>
<protein>
    <submittedName>
        <fullName evidence="14">Peptidase family M50</fullName>
    </submittedName>
</protein>
<dbReference type="AlphaFoldDB" id="A0A518GQN7"/>
<feature type="transmembrane region" description="Helical" evidence="12">
    <location>
        <begin position="12"/>
        <end position="33"/>
    </location>
</feature>
<evidence type="ECO:0000256" key="1">
    <source>
        <dbReference type="ARBA" id="ARBA00001947"/>
    </source>
</evidence>
<organism evidence="14 15">
    <name type="scientific">Planctopirus ephydatiae</name>
    <dbReference type="NCBI Taxonomy" id="2528019"/>
    <lineage>
        <taxon>Bacteria</taxon>
        <taxon>Pseudomonadati</taxon>
        <taxon>Planctomycetota</taxon>
        <taxon>Planctomycetia</taxon>
        <taxon>Planctomycetales</taxon>
        <taxon>Planctomycetaceae</taxon>
        <taxon>Planctopirus</taxon>
    </lineage>
</organism>
<dbReference type="PANTHER" id="PTHR39188:SF3">
    <property type="entry name" value="STAGE IV SPORULATION PROTEIN FB"/>
    <property type="match status" value="1"/>
</dbReference>
<feature type="transmembrane region" description="Helical" evidence="12">
    <location>
        <begin position="97"/>
        <end position="123"/>
    </location>
</feature>
<feature type="transmembrane region" description="Helical" evidence="12">
    <location>
        <begin position="40"/>
        <end position="56"/>
    </location>
</feature>
<evidence type="ECO:0000256" key="7">
    <source>
        <dbReference type="ARBA" id="ARBA00022801"/>
    </source>
</evidence>
<dbReference type="Proteomes" id="UP000315349">
    <property type="component" value="Chromosome"/>
</dbReference>
<keyword evidence="4" id="KW-0645">Protease</keyword>
<evidence type="ECO:0000256" key="10">
    <source>
        <dbReference type="ARBA" id="ARBA00023049"/>
    </source>
</evidence>
<sequence length="223" mass="24576">MFSAGPTPLDVTFVLFGIPVRVNPMFWLMAAALGWGSGDLPLVLIWVWCVFFSVLIHELGHALTAEWFGWRSSILLYFGGGLAFSDRYVNNTPGRSVIMSFMGPMAQFLLLGVVVATLGVLRASQVEIPPYASAAFQNLIIINIFWPVLNLLPILPLDGGRILQGVLDMFRIRRRTDITRGISVVLAAAVAVWCFTENMPFGTIMFGLIAWQNASGAFDSRAY</sequence>
<dbReference type="RefSeq" id="WP_186377581.1">
    <property type="nucleotide sequence ID" value="NZ_CP036299.1"/>
</dbReference>
<comment type="similarity">
    <text evidence="3">Belongs to the peptidase M50B family.</text>
</comment>
<keyword evidence="10" id="KW-0482">Metalloprotease</keyword>
<dbReference type="EMBL" id="CP036299">
    <property type="protein sequence ID" value="QDV30928.1"/>
    <property type="molecule type" value="Genomic_DNA"/>
</dbReference>
<evidence type="ECO:0000256" key="2">
    <source>
        <dbReference type="ARBA" id="ARBA00004141"/>
    </source>
</evidence>